<dbReference type="AlphaFoldDB" id="A0A1U9KQB4"/>
<evidence type="ECO:0000256" key="1">
    <source>
        <dbReference type="ARBA" id="ARBA00023002"/>
    </source>
</evidence>
<keyword evidence="3" id="KW-1185">Reference proteome</keyword>
<accession>A0A1U9KQB4</accession>
<proteinExistence type="predicted"/>
<dbReference type="Pfam" id="PF03807">
    <property type="entry name" value="F420_oxidored"/>
    <property type="match status" value="1"/>
</dbReference>
<dbReference type="PANTHER" id="PTHR14239:SF10">
    <property type="entry name" value="REDUCTASE"/>
    <property type="match status" value="1"/>
</dbReference>
<evidence type="ECO:0000313" key="2">
    <source>
        <dbReference type="EMBL" id="AQS88041.1"/>
    </source>
</evidence>
<dbReference type="GO" id="GO:0016491">
    <property type="term" value="F:oxidoreductase activity"/>
    <property type="evidence" value="ECO:0007669"/>
    <property type="project" value="UniProtKB-KW"/>
</dbReference>
<dbReference type="PANTHER" id="PTHR14239">
    <property type="entry name" value="DUDULIN-RELATED"/>
    <property type="match status" value="1"/>
</dbReference>
<keyword evidence="1" id="KW-0560">Oxidoreductase</keyword>
<dbReference type="InterPro" id="IPR036291">
    <property type="entry name" value="NAD(P)-bd_dom_sf"/>
</dbReference>
<dbReference type="OrthoDB" id="7557417at2"/>
<dbReference type="Proteomes" id="UP000188604">
    <property type="component" value="Chromosome"/>
</dbReference>
<dbReference type="InterPro" id="IPR051267">
    <property type="entry name" value="STEAP_metalloreductase"/>
</dbReference>
<dbReference type="STRING" id="320497.A0U93_08890"/>
<evidence type="ECO:0000313" key="3">
    <source>
        <dbReference type="Proteomes" id="UP000188604"/>
    </source>
</evidence>
<dbReference type="PROSITE" id="PS51318">
    <property type="entry name" value="TAT"/>
    <property type="match status" value="1"/>
</dbReference>
<dbReference type="InterPro" id="IPR028939">
    <property type="entry name" value="P5C_Rdtase_cat_N"/>
</dbReference>
<dbReference type="SUPFAM" id="SSF51735">
    <property type="entry name" value="NAD(P)-binding Rossmann-fold domains"/>
    <property type="match status" value="1"/>
</dbReference>
<protein>
    <submittedName>
        <fullName evidence="2">Oxidoreductase</fullName>
    </submittedName>
</protein>
<sequence>MKRLTRRGTLKALAGACLVASVPVARAAPSLRIGIIGAGHVGSTLGGLWVKAGYHVMFAAQSLDQPRDVAQSLGPLASAGTPAQAAAFGDVVFLAVPYRAIPSLGPQLSPILRGKTVLDATNPYGFRDGAIARIAATDGAGMTTQRYFPGAHVVRGFNSVDMSSIASEAHRTPDPLAIPIAGNDAAALKQAAELVTAAGFTPVVTGDLASARLFQPGNPGFELERDAAGLRAALHVSP</sequence>
<dbReference type="KEGG" id="nch:A0U93_08890"/>
<gene>
    <name evidence="2" type="ORF">A0U93_08890</name>
</gene>
<organism evidence="2 3">
    <name type="scientific">Neoasaia chiangmaiensis</name>
    <dbReference type="NCBI Taxonomy" id="320497"/>
    <lineage>
        <taxon>Bacteria</taxon>
        <taxon>Pseudomonadati</taxon>
        <taxon>Pseudomonadota</taxon>
        <taxon>Alphaproteobacteria</taxon>
        <taxon>Acetobacterales</taxon>
        <taxon>Acetobacteraceae</taxon>
        <taxon>Neoasaia</taxon>
    </lineage>
</organism>
<dbReference type="InterPro" id="IPR006311">
    <property type="entry name" value="TAT_signal"/>
</dbReference>
<dbReference type="EMBL" id="CP014691">
    <property type="protein sequence ID" value="AQS88041.1"/>
    <property type="molecule type" value="Genomic_DNA"/>
</dbReference>
<name>A0A1U9KQB4_9PROT</name>
<dbReference type="RefSeq" id="WP_147151051.1">
    <property type="nucleotide sequence ID" value="NZ_BJXS01000007.1"/>
</dbReference>
<reference evidence="2 3" key="1">
    <citation type="submission" date="2016-03" db="EMBL/GenBank/DDBJ databases">
        <title>Acetic acid bacteria sequencing.</title>
        <authorList>
            <person name="Brandt J."/>
            <person name="Jakob F."/>
            <person name="Vogel R.F."/>
        </authorList>
    </citation>
    <scope>NUCLEOTIDE SEQUENCE [LARGE SCALE GENOMIC DNA]</scope>
    <source>
        <strain evidence="2 3">NBRC 101099</strain>
    </source>
</reference>
<dbReference type="Gene3D" id="3.40.50.720">
    <property type="entry name" value="NAD(P)-binding Rossmann-like Domain"/>
    <property type="match status" value="1"/>
</dbReference>